<dbReference type="InterPro" id="IPR050148">
    <property type="entry name" value="Terpene_synthase-like"/>
</dbReference>
<dbReference type="InterPro" id="IPR008949">
    <property type="entry name" value="Isoprenoid_synthase_dom_sf"/>
</dbReference>
<evidence type="ECO:0000256" key="1">
    <source>
        <dbReference type="ARBA" id="ARBA00001946"/>
    </source>
</evidence>
<dbReference type="InterPro" id="IPR001906">
    <property type="entry name" value="Terpene_synth_N"/>
</dbReference>
<dbReference type="GO" id="GO:0016829">
    <property type="term" value="F:lyase activity"/>
    <property type="evidence" value="ECO:0007669"/>
    <property type="project" value="UniProtKB-ARBA"/>
</dbReference>
<dbReference type="Pfam" id="PF03936">
    <property type="entry name" value="Terpene_synth_C"/>
    <property type="match status" value="1"/>
</dbReference>
<proteinExistence type="predicted"/>
<evidence type="ECO:0000256" key="3">
    <source>
        <dbReference type="SAM" id="MobiDB-lite"/>
    </source>
</evidence>
<dbReference type="InterPro" id="IPR036965">
    <property type="entry name" value="Terpene_synth_N_sf"/>
</dbReference>
<evidence type="ECO:0000256" key="2">
    <source>
        <dbReference type="ARBA" id="ARBA00022723"/>
    </source>
</evidence>
<dbReference type="PANTHER" id="PTHR31739:SF25">
    <property type="entry name" value="(E,E)-GERANYLLINALOOL SYNTHASE"/>
    <property type="match status" value="1"/>
</dbReference>
<dbReference type="InterPro" id="IPR008930">
    <property type="entry name" value="Terpenoid_cyclase/PrenylTrfase"/>
</dbReference>
<evidence type="ECO:0000313" key="6">
    <source>
        <dbReference type="EMBL" id="KAL2623627.1"/>
    </source>
</evidence>
<feature type="domain" description="Terpene synthase N-terminal" evidence="4">
    <location>
        <begin position="293"/>
        <end position="479"/>
    </location>
</feature>
<dbReference type="InterPro" id="IPR005630">
    <property type="entry name" value="Terpene_synthase_metal-bd"/>
</dbReference>
<organism evidence="6 7">
    <name type="scientific">Riccia fluitans</name>
    <dbReference type="NCBI Taxonomy" id="41844"/>
    <lineage>
        <taxon>Eukaryota</taxon>
        <taxon>Viridiplantae</taxon>
        <taxon>Streptophyta</taxon>
        <taxon>Embryophyta</taxon>
        <taxon>Marchantiophyta</taxon>
        <taxon>Marchantiopsida</taxon>
        <taxon>Marchantiidae</taxon>
        <taxon>Marchantiales</taxon>
        <taxon>Ricciaceae</taxon>
        <taxon>Riccia</taxon>
    </lineage>
</organism>
<dbReference type="Pfam" id="PF01397">
    <property type="entry name" value="Terpene_synth"/>
    <property type="match status" value="1"/>
</dbReference>
<accession>A0ABD1YDJ9</accession>
<feature type="domain" description="Terpene synthase metal-binding" evidence="5">
    <location>
        <begin position="560"/>
        <end position="790"/>
    </location>
</feature>
<dbReference type="GO" id="GO:0046872">
    <property type="term" value="F:metal ion binding"/>
    <property type="evidence" value="ECO:0007669"/>
    <property type="project" value="UniProtKB-KW"/>
</dbReference>
<dbReference type="Gene3D" id="1.10.600.10">
    <property type="entry name" value="Farnesyl Diphosphate Synthase"/>
    <property type="match status" value="1"/>
</dbReference>
<dbReference type="AlphaFoldDB" id="A0ABD1YDJ9"/>
<comment type="cofactor">
    <cofactor evidence="1">
        <name>Mg(2+)</name>
        <dbReference type="ChEBI" id="CHEBI:18420"/>
    </cofactor>
</comment>
<comment type="caution">
    <text evidence="6">The sequence shown here is derived from an EMBL/GenBank/DDBJ whole genome shotgun (WGS) entry which is preliminary data.</text>
</comment>
<dbReference type="Gene3D" id="1.50.10.160">
    <property type="match status" value="1"/>
</dbReference>
<dbReference type="SFLD" id="SFLDG01014">
    <property type="entry name" value="Terpene_Cyclase_Like_1_N-term"/>
    <property type="match status" value="1"/>
</dbReference>
<dbReference type="Proteomes" id="UP001605036">
    <property type="component" value="Unassembled WGS sequence"/>
</dbReference>
<dbReference type="GO" id="GO:0008299">
    <property type="term" value="P:isoprenoid biosynthetic process"/>
    <property type="evidence" value="ECO:0007669"/>
    <property type="project" value="UniProtKB-ARBA"/>
</dbReference>
<protein>
    <submittedName>
        <fullName evidence="6">Uncharacterized protein</fullName>
    </submittedName>
</protein>
<reference evidence="6 7" key="1">
    <citation type="submission" date="2024-09" db="EMBL/GenBank/DDBJ databases">
        <title>Chromosome-scale assembly of Riccia fluitans.</title>
        <authorList>
            <person name="Paukszto L."/>
            <person name="Sawicki J."/>
            <person name="Karawczyk K."/>
            <person name="Piernik-Szablinska J."/>
            <person name="Szczecinska M."/>
            <person name="Mazdziarz M."/>
        </authorList>
    </citation>
    <scope>NUCLEOTIDE SEQUENCE [LARGE SCALE GENOMIC DNA]</scope>
    <source>
        <strain evidence="6">Rf_01</strain>
        <tissue evidence="6">Aerial parts of the thallus</tissue>
    </source>
</reference>
<dbReference type="Gene3D" id="1.50.10.130">
    <property type="entry name" value="Terpene synthase, N-terminal domain"/>
    <property type="match status" value="1"/>
</dbReference>
<dbReference type="EMBL" id="JBHFFA010000006">
    <property type="protein sequence ID" value="KAL2623627.1"/>
    <property type="molecule type" value="Genomic_DNA"/>
</dbReference>
<gene>
    <name evidence="6" type="ORF">R1flu_003832</name>
</gene>
<name>A0ABD1YDJ9_9MARC</name>
<evidence type="ECO:0000313" key="7">
    <source>
        <dbReference type="Proteomes" id="UP001605036"/>
    </source>
</evidence>
<dbReference type="SUPFAM" id="SSF48239">
    <property type="entry name" value="Terpenoid cyclases/Protein prenyltransferases"/>
    <property type="match status" value="2"/>
</dbReference>
<dbReference type="PANTHER" id="PTHR31739">
    <property type="entry name" value="ENT-COPALYL DIPHOSPHATE SYNTHASE, CHLOROPLASTIC"/>
    <property type="match status" value="1"/>
</dbReference>
<evidence type="ECO:0000259" key="5">
    <source>
        <dbReference type="Pfam" id="PF03936"/>
    </source>
</evidence>
<feature type="region of interest" description="Disordered" evidence="3">
    <location>
        <begin position="60"/>
        <end position="103"/>
    </location>
</feature>
<sequence length="855" mass="96645">MHAFKVSLHLFELQISRMSLKTIGSTGAQVAVNLPPISPFLHTGAEKLNLKSRLRLRPQCSGVPSSGPSFGALRPSDSEDETNIERRTSRDSVQMVKSDTKNENEVEDLLEAMRNALDLDNNTVSAYDTAWVAMIPNENDDGPLYPQSLNWICSNQRHDGAWADDTAVSVIEPVLSTLACVVALRTWDMASEWISKGERFLGEALSEMDEDDLNDVSPGLFHALAELLEDALRLGISLPYSSSAVKHLRNNHGLLIDSFKGNADMIKLCPRRILSFPEGLRSVIPWNKCSEIQSAGGDLFSSPAATACLVLATRDSKALGYLNRLLEQFGSAVPSTFPKRPHHLLSLVDHLQCLNVDSYFRKEIHVLLQRLSRDRKLGIDDQTEHSEDITERNMTEVMSFRSLREHEFTVLPEGSAFAECCNGDAEKLEAGSMLEMYRASELKFPGDEVLDYARDKSTSCLKALLKKAPEHAQSNLIEETRDVLEFPSFLKNRPVESMSYIDKFQFKDHNQETYVEGSFSRITHACNPRLLALAKTNFNTCQALYQNELQTLVRWEEEHRFKEVPFIRHPLYPSYLTAVGLASAPELSLARTCWTMSSVLTTAVDDLFDETSDISELRLFVQCVRSWDLSEVEHCAESVKIIARGLLSSVDYLTEAVKKFQERDLGTFFRRMWLDLAVSMMTEAEWAVSGYIPSSDEYIETAHISFALGPIVPLSVFFLGEVISDEELESQEYWDLFRTVATFGRLLNDSRTYQRDTKSGHVSAVSLYIREHPELTAEQSKAIIEDMVKEIGSKALSKLLNPTYSCPAVRTGWLSMMRALYMMYYRNVDGFSTTPEELKKKIKRFFFQPYTTTRV</sequence>
<dbReference type="SUPFAM" id="SSF48576">
    <property type="entry name" value="Terpenoid synthases"/>
    <property type="match status" value="1"/>
</dbReference>
<keyword evidence="7" id="KW-1185">Reference proteome</keyword>
<keyword evidence="2" id="KW-0479">Metal-binding</keyword>
<evidence type="ECO:0000259" key="4">
    <source>
        <dbReference type="Pfam" id="PF01397"/>
    </source>
</evidence>